<dbReference type="EMBL" id="QKYT01001248">
    <property type="protein sequence ID" value="RIA79544.1"/>
    <property type="molecule type" value="Genomic_DNA"/>
</dbReference>
<name>A0A397SB42_9GLOM</name>
<comment type="caution">
    <text evidence="1">The sequence shown here is derived from an EMBL/GenBank/DDBJ whole genome shotgun (WGS) entry which is preliminary data.</text>
</comment>
<dbReference type="OrthoDB" id="2443600at2759"/>
<reference evidence="1 2" key="1">
    <citation type="submission" date="2018-06" db="EMBL/GenBank/DDBJ databases">
        <title>Comparative genomics reveals the genomic features of Rhizophagus irregularis, R. cerebriforme, R. diaphanum and Gigaspora rosea, and their symbiotic lifestyle signature.</title>
        <authorList>
            <person name="Morin E."/>
            <person name="San Clemente H."/>
            <person name="Chen E.C.H."/>
            <person name="De La Providencia I."/>
            <person name="Hainaut M."/>
            <person name="Kuo A."/>
            <person name="Kohler A."/>
            <person name="Murat C."/>
            <person name="Tang N."/>
            <person name="Roy S."/>
            <person name="Loubradou J."/>
            <person name="Henrissat B."/>
            <person name="Grigoriev I.V."/>
            <person name="Corradi N."/>
            <person name="Roux C."/>
            <person name="Martin F.M."/>
        </authorList>
    </citation>
    <scope>NUCLEOTIDE SEQUENCE [LARGE SCALE GENOMIC DNA]</scope>
    <source>
        <strain evidence="1 2">DAOM 227022</strain>
    </source>
</reference>
<keyword evidence="2" id="KW-1185">Reference proteome</keyword>
<dbReference type="Proteomes" id="UP000265703">
    <property type="component" value="Unassembled WGS sequence"/>
</dbReference>
<dbReference type="AlphaFoldDB" id="A0A397SB42"/>
<sequence>MSSDHRTVDNAFSLVELLKNGVHRADNFAGKGRLSQLWWAPACPPYGLIARCEKGKPTQLQDTLVTLTSFDWREIELHEELHDIEKEASSSIMHDTGKVVNTAIRNVRSTIRNINDRRKACKDQSGSEGIKRVKSICVCFLDNELQDSIYDIKDAIIDDEQTVNEFEEVNTKKVGKVNSSNYSEKWEVSNINITDRFQEYQKDVFRKSKMRRAYTTETFMKRAEIIKTNPYTIENPSLLQEISVSLHEASCENFIGEEVFMNGENNIKFSGLSTTSERQ</sequence>
<accession>A0A397SB42</accession>
<organism evidence="1 2">
    <name type="scientific">Glomus cerebriforme</name>
    <dbReference type="NCBI Taxonomy" id="658196"/>
    <lineage>
        <taxon>Eukaryota</taxon>
        <taxon>Fungi</taxon>
        <taxon>Fungi incertae sedis</taxon>
        <taxon>Mucoromycota</taxon>
        <taxon>Glomeromycotina</taxon>
        <taxon>Glomeromycetes</taxon>
        <taxon>Glomerales</taxon>
        <taxon>Glomeraceae</taxon>
        <taxon>Glomus</taxon>
    </lineage>
</organism>
<evidence type="ECO:0000313" key="2">
    <source>
        <dbReference type="Proteomes" id="UP000265703"/>
    </source>
</evidence>
<evidence type="ECO:0000313" key="1">
    <source>
        <dbReference type="EMBL" id="RIA79544.1"/>
    </source>
</evidence>
<gene>
    <name evidence="1" type="ORF">C1645_840449</name>
</gene>
<protein>
    <submittedName>
        <fullName evidence="1">Uncharacterized protein</fullName>
    </submittedName>
</protein>
<proteinExistence type="predicted"/>